<name>A0A9W6QMA5_9PSEU</name>
<evidence type="ECO:0000313" key="1">
    <source>
        <dbReference type="EMBL" id="GLW91169.1"/>
    </source>
</evidence>
<accession>A0A9W6QMA5</accession>
<sequence length="106" mass="11394">MYIAALNARDEGALRALGGSEDPETKTGISERLAEFGGRDVRVTSRELKDYVPGKAVAQVSGTMSGDQPYRERLALYSRDDRWFVDLQPDKAATPGGAIPTLGAHG</sequence>
<protein>
    <submittedName>
        <fullName evidence="1">Uncharacterized protein</fullName>
    </submittedName>
</protein>
<organism evidence="1 2">
    <name type="scientific">Actinokineospora globicatena</name>
    <dbReference type="NCBI Taxonomy" id="103729"/>
    <lineage>
        <taxon>Bacteria</taxon>
        <taxon>Bacillati</taxon>
        <taxon>Actinomycetota</taxon>
        <taxon>Actinomycetes</taxon>
        <taxon>Pseudonocardiales</taxon>
        <taxon>Pseudonocardiaceae</taxon>
        <taxon>Actinokineospora</taxon>
    </lineage>
</organism>
<dbReference type="EMBL" id="BSSD01000002">
    <property type="protein sequence ID" value="GLW91169.1"/>
    <property type="molecule type" value="Genomic_DNA"/>
</dbReference>
<comment type="caution">
    <text evidence="1">The sequence shown here is derived from an EMBL/GenBank/DDBJ whole genome shotgun (WGS) entry which is preliminary data.</text>
</comment>
<dbReference type="Proteomes" id="UP001165042">
    <property type="component" value="Unassembled WGS sequence"/>
</dbReference>
<dbReference type="RefSeq" id="WP_285609714.1">
    <property type="nucleotide sequence ID" value="NZ_BSSD01000002.1"/>
</dbReference>
<reference evidence="1" key="1">
    <citation type="submission" date="2023-02" db="EMBL/GenBank/DDBJ databases">
        <title>Actinokineospora globicatena NBRC 15670.</title>
        <authorList>
            <person name="Ichikawa N."/>
            <person name="Sato H."/>
            <person name="Tonouchi N."/>
        </authorList>
    </citation>
    <scope>NUCLEOTIDE SEQUENCE</scope>
    <source>
        <strain evidence="1">NBRC 15670</strain>
    </source>
</reference>
<dbReference type="AlphaFoldDB" id="A0A9W6QMA5"/>
<evidence type="ECO:0000313" key="2">
    <source>
        <dbReference type="Proteomes" id="UP001165042"/>
    </source>
</evidence>
<gene>
    <name evidence="1" type="ORF">Aglo03_19850</name>
</gene>
<proteinExistence type="predicted"/>
<keyword evidence="2" id="KW-1185">Reference proteome</keyword>